<organism evidence="2 3">
    <name type="scientific">Methanothermobacter wolfeii</name>
    <name type="common">Methanobacterium wolfei</name>
    <dbReference type="NCBI Taxonomy" id="145261"/>
    <lineage>
        <taxon>Archaea</taxon>
        <taxon>Methanobacteriati</taxon>
        <taxon>Methanobacteriota</taxon>
        <taxon>Methanomada group</taxon>
        <taxon>Methanobacteria</taxon>
        <taxon>Methanobacteriales</taxon>
        <taxon>Methanobacteriaceae</taxon>
        <taxon>Methanothermobacter</taxon>
    </lineage>
</organism>
<evidence type="ECO:0000313" key="3">
    <source>
        <dbReference type="Proteomes" id="UP001369247"/>
    </source>
</evidence>
<accession>A0ABU8TTV2</accession>
<protein>
    <submittedName>
        <fullName evidence="2">Uncharacterized protein</fullName>
    </submittedName>
</protein>
<keyword evidence="1" id="KW-0812">Transmembrane</keyword>
<feature type="transmembrane region" description="Helical" evidence="1">
    <location>
        <begin position="79"/>
        <end position="98"/>
    </location>
</feature>
<evidence type="ECO:0000313" key="2">
    <source>
        <dbReference type="EMBL" id="MEJ8542484.1"/>
    </source>
</evidence>
<gene>
    <name evidence="2" type="ORF">U2150_03125</name>
</gene>
<dbReference type="Proteomes" id="UP001369247">
    <property type="component" value="Unassembled WGS sequence"/>
</dbReference>
<dbReference type="RefSeq" id="WP_340222358.1">
    <property type="nucleotide sequence ID" value="NZ_JAXUHJ010000008.1"/>
</dbReference>
<dbReference type="EMBL" id="JAXUHJ010000008">
    <property type="protein sequence ID" value="MEJ8542484.1"/>
    <property type="molecule type" value="Genomic_DNA"/>
</dbReference>
<proteinExistence type="predicted"/>
<comment type="caution">
    <text evidence="2">The sequence shown here is derived from an EMBL/GenBank/DDBJ whole genome shotgun (WGS) entry which is preliminary data.</text>
</comment>
<keyword evidence="3" id="KW-1185">Reference proteome</keyword>
<reference evidence="2 3" key="1">
    <citation type="submission" date="2023-12" db="EMBL/GenBank/DDBJ databases">
        <title>Phenotypic and Genomic Characterization of Methanothermobacter wolfeii Strain BSEL, a CO2-Capturing Archaeon with Minimal Nutrient Requirements.</title>
        <authorList>
            <person name="Ale Enriquez F."/>
            <person name="Ahring B.K."/>
        </authorList>
    </citation>
    <scope>NUCLEOTIDE SEQUENCE [LARGE SCALE GENOMIC DNA]</scope>
    <source>
        <strain evidence="2 3">BSEL-1</strain>
    </source>
</reference>
<keyword evidence="1" id="KW-1133">Transmembrane helix</keyword>
<evidence type="ECO:0000256" key="1">
    <source>
        <dbReference type="SAM" id="Phobius"/>
    </source>
</evidence>
<feature type="transmembrane region" description="Helical" evidence="1">
    <location>
        <begin position="48"/>
        <end position="67"/>
    </location>
</feature>
<feature type="transmembrane region" description="Helical" evidence="1">
    <location>
        <begin position="6"/>
        <end position="27"/>
    </location>
</feature>
<keyword evidence="1" id="KW-0472">Membrane</keyword>
<name>A0ABU8TTV2_METWO</name>
<sequence length="110" mass="12790">MMWLKWLILIPPLLVFYFSLRTLINILRFREASLGLFLSKLKESTSMIGLLALSMLLFSITRIMDIIDMVIDLPMNDTIIAALIWSVSIILAMVFYRMSRITSPVSYRAW</sequence>